<feature type="domain" description="Ribosomal RNA methyltransferase FtsJ" evidence="1">
    <location>
        <begin position="182"/>
        <end position="271"/>
    </location>
</feature>
<dbReference type="PANTHER" id="PTHR37524:SF2">
    <property type="entry name" value="RIBOSOMAL RNA METHYLTRANSFERASE FTSJ DOMAIN-CONTAINING PROTEIN"/>
    <property type="match status" value="1"/>
</dbReference>
<proteinExistence type="predicted"/>
<dbReference type="Gene3D" id="3.40.50.150">
    <property type="entry name" value="Vaccinia Virus protein VP39"/>
    <property type="match status" value="1"/>
</dbReference>
<keyword evidence="2" id="KW-0489">Methyltransferase</keyword>
<dbReference type="CDD" id="cd02440">
    <property type="entry name" value="AdoMet_MTases"/>
    <property type="match status" value="1"/>
</dbReference>
<keyword evidence="2" id="KW-0808">Transferase</keyword>
<sequence>MTNRLIGTTNHGFAQYAQEEIRRLVPGVKFSVLEPGEVFLIHTDISIVEMQEKLRGQEPIFLRHVQPVTEEFPITKTRADLEELIEFVQGLGGVFAPGEKIAVQVRKTAGVKPEYTPYGVKEALDPILVQAHGVEPVVRGEDRVISIYLGKEALYWGISRPEDNLSDWSGGAVRYKQEEGQVSRAKFKLLEAEERFGLDFASFERALDIGAAPGGWSSLLLERGLQVTAVDPGHMDAELAKHPKLTHLKKNAGDVQFGEEEFDLLVCDMSWSPKQMSKLVADLLYSLKPSGTAVITVKLMHGKPFQTVKETMQTFEGKLELIQAKQLFHNREELTLHLRKR</sequence>
<protein>
    <submittedName>
        <fullName evidence="2">SAM-dependent methyltransferase</fullName>
    </submittedName>
</protein>
<comment type="caution">
    <text evidence="2">The sequence shown here is derived from an EMBL/GenBank/DDBJ whole genome shotgun (WGS) entry which is preliminary data.</text>
</comment>
<dbReference type="eggNOG" id="COG2933">
    <property type="taxonomic scope" value="Bacteria"/>
</dbReference>
<dbReference type="InterPro" id="IPR002877">
    <property type="entry name" value="RNA_MeTrfase_FtsJ_dom"/>
</dbReference>
<evidence type="ECO:0000313" key="3">
    <source>
        <dbReference type="Proteomes" id="UP000027931"/>
    </source>
</evidence>
<name>A0A074LNG5_9BACL</name>
<dbReference type="RefSeq" id="WP_038091317.1">
    <property type="nucleotide sequence ID" value="NZ_JMIR01000028.1"/>
</dbReference>
<gene>
    <name evidence="2" type="ORF">EL26_17220</name>
</gene>
<keyword evidence="3" id="KW-1185">Reference proteome</keyword>
<dbReference type="STRING" id="1157490.EL26_17220"/>
<evidence type="ECO:0000259" key="1">
    <source>
        <dbReference type="Pfam" id="PF01728"/>
    </source>
</evidence>
<dbReference type="GO" id="GO:0032259">
    <property type="term" value="P:methylation"/>
    <property type="evidence" value="ECO:0007669"/>
    <property type="project" value="UniProtKB-KW"/>
</dbReference>
<accession>A0A074LNG5</accession>
<dbReference type="InterPro" id="IPR029063">
    <property type="entry name" value="SAM-dependent_MTases_sf"/>
</dbReference>
<dbReference type="GO" id="GO:0008168">
    <property type="term" value="F:methyltransferase activity"/>
    <property type="evidence" value="ECO:0007669"/>
    <property type="project" value="UniProtKB-KW"/>
</dbReference>
<dbReference type="PANTHER" id="PTHR37524">
    <property type="entry name" value="RIBOSOMAL RNA LARGE SUBUNIT METHYLTRANSFERASE M"/>
    <property type="match status" value="1"/>
</dbReference>
<dbReference type="OrthoDB" id="154490at2"/>
<evidence type="ECO:0000313" key="2">
    <source>
        <dbReference type="EMBL" id="KEO82050.1"/>
    </source>
</evidence>
<organism evidence="2 3">
    <name type="scientific">Tumebacillus flagellatus</name>
    <dbReference type="NCBI Taxonomy" id="1157490"/>
    <lineage>
        <taxon>Bacteria</taxon>
        <taxon>Bacillati</taxon>
        <taxon>Bacillota</taxon>
        <taxon>Bacilli</taxon>
        <taxon>Bacillales</taxon>
        <taxon>Alicyclobacillaceae</taxon>
        <taxon>Tumebacillus</taxon>
    </lineage>
</organism>
<dbReference type="Pfam" id="PF01728">
    <property type="entry name" value="FtsJ"/>
    <property type="match status" value="1"/>
</dbReference>
<dbReference type="SUPFAM" id="SSF53335">
    <property type="entry name" value="S-adenosyl-L-methionine-dependent methyltransferases"/>
    <property type="match status" value="1"/>
</dbReference>
<dbReference type="AlphaFoldDB" id="A0A074LNG5"/>
<reference evidence="2 3" key="1">
    <citation type="journal article" date="2013" name="Int. J. Syst. Evol. Microbiol.">
        <title>Tumebacillus flagellatus sp. nov., an alpha-amylase/pullulanase-producing bacterium isolated from cassava wastewater.</title>
        <authorList>
            <person name="Wang Q."/>
            <person name="Xie N."/>
            <person name="Qin Y."/>
            <person name="Shen N."/>
            <person name="Zhu J."/>
            <person name="Mi H."/>
            <person name="Huang R."/>
        </authorList>
    </citation>
    <scope>NUCLEOTIDE SEQUENCE [LARGE SCALE GENOMIC DNA]</scope>
    <source>
        <strain evidence="2 3">GST4</strain>
    </source>
</reference>
<dbReference type="Proteomes" id="UP000027931">
    <property type="component" value="Unassembled WGS sequence"/>
</dbReference>
<dbReference type="EMBL" id="JMIR01000028">
    <property type="protein sequence ID" value="KEO82050.1"/>
    <property type="molecule type" value="Genomic_DNA"/>
</dbReference>